<evidence type="ECO:0000256" key="1">
    <source>
        <dbReference type="SAM" id="MobiDB-lite"/>
    </source>
</evidence>
<keyword evidence="3" id="KW-1185">Reference proteome</keyword>
<feature type="region of interest" description="Disordered" evidence="1">
    <location>
        <begin position="261"/>
        <end position="292"/>
    </location>
</feature>
<feature type="region of interest" description="Disordered" evidence="1">
    <location>
        <begin position="214"/>
        <end position="239"/>
    </location>
</feature>
<dbReference type="EMBL" id="KN125342">
    <property type="protein sequence ID" value="KFO18716.1"/>
    <property type="molecule type" value="Genomic_DNA"/>
</dbReference>
<feature type="compositionally biased region" description="Basic residues" evidence="1">
    <location>
        <begin position="129"/>
        <end position="139"/>
    </location>
</feature>
<feature type="region of interest" description="Disordered" evidence="1">
    <location>
        <begin position="308"/>
        <end position="337"/>
    </location>
</feature>
<sequence>MKPALFSSPCEIQEKTPQHSKLAREGAGGPPADALGQLASGRGCGWAPRRVSVEPSGYRSAQIRHTCARSGGRSGRHAVHGPRCEPAAAGEPHGRRPPPEGQRRPDAAPQSPCDDAVRLLRSRFLDAGRKRRNLSKAGRRGPGGSGLLAAVSPLRQGSRTAGVLHRKVSAVQMQLRRVPATTQSGSCDPASWMPGESAATSAKQVAEVLEDQVCSRLSSPTPREEAEREPAEKGGTTVSQVSDWFGNKQVRCKKKYWKVPRGGERLRRQDRRDSHQGPQPHQLPDTPFLGGRLRRPWQALRREIRILLPRQSHSDTPGGQAAAGLTSGDAGCAGLGS</sequence>
<accession>A0A091D7D7</accession>
<organism evidence="2 3">
    <name type="scientific">Fukomys damarensis</name>
    <name type="common">Damaraland mole rat</name>
    <name type="synonym">Cryptomys damarensis</name>
    <dbReference type="NCBI Taxonomy" id="885580"/>
    <lineage>
        <taxon>Eukaryota</taxon>
        <taxon>Metazoa</taxon>
        <taxon>Chordata</taxon>
        <taxon>Craniata</taxon>
        <taxon>Vertebrata</taxon>
        <taxon>Euteleostomi</taxon>
        <taxon>Mammalia</taxon>
        <taxon>Eutheria</taxon>
        <taxon>Euarchontoglires</taxon>
        <taxon>Glires</taxon>
        <taxon>Rodentia</taxon>
        <taxon>Hystricomorpha</taxon>
        <taxon>Bathyergidae</taxon>
        <taxon>Fukomys</taxon>
    </lineage>
</organism>
<feature type="compositionally biased region" description="Basic and acidic residues" evidence="1">
    <location>
        <begin position="222"/>
        <end position="232"/>
    </location>
</feature>
<reference evidence="2 3" key="1">
    <citation type="submission" date="2013-11" db="EMBL/GenBank/DDBJ databases">
        <title>The Damaraland mole rat (Fukomys damarensis) genome and evolution of African mole rats.</title>
        <authorList>
            <person name="Gladyshev V.N."/>
            <person name="Fang X."/>
        </authorList>
    </citation>
    <scope>NUCLEOTIDE SEQUENCE [LARGE SCALE GENOMIC DNA]</scope>
    <source>
        <tissue evidence="2">Liver</tissue>
    </source>
</reference>
<evidence type="ECO:0000313" key="2">
    <source>
        <dbReference type="EMBL" id="KFO18716.1"/>
    </source>
</evidence>
<feature type="compositionally biased region" description="Basic and acidic residues" evidence="1">
    <location>
        <begin position="92"/>
        <end position="106"/>
    </location>
</feature>
<name>A0A091D7D7_FUKDA</name>
<feature type="compositionally biased region" description="Basic and acidic residues" evidence="1">
    <location>
        <begin position="115"/>
        <end position="128"/>
    </location>
</feature>
<dbReference type="AlphaFoldDB" id="A0A091D7D7"/>
<evidence type="ECO:0000313" key="3">
    <source>
        <dbReference type="Proteomes" id="UP000028990"/>
    </source>
</evidence>
<feature type="compositionally biased region" description="Basic and acidic residues" evidence="1">
    <location>
        <begin position="261"/>
        <end position="275"/>
    </location>
</feature>
<dbReference type="Gene3D" id="1.10.10.60">
    <property type="entry name" value="Homeodomain-like"/>
    <property type="match status" value="1"/>
</dbReference>
<feature type="region of interest" description="Disordered" evidence="1">
    <location>
        <begin position="1"/>
        <end position="150"/>
    </location>
</feature>
<proteinExistence type="predicted"/>
<gene>
    <name evidence="2" type="ORF">H920_19927</name>
</gene>
<protein>
    <submittedName>
        <fullName evidence="2">Pre-B-cell leukemia transcription factor 2</fullName>
    </submittedName>
</protein>
<dbReference type="Proteomes" id="UP000028990">
    <property type="component" value="Unassembled WGS sequence"/>
</dbReference>